<name>A0A914W0G5_9BILA</name>
<feature type="region of interest" description="Disordered" evidence="1">
    <location>
        <begin position="1"/>
        <end position="24"/>
    </location>
</feature>
<evidence type="ECO:0000313" key="2">
    <source>
        <dbReference type="Proteomes" id="UP000887566"/>
    </source>
</evidence>
<accession>A0A914W0G5</accession>
<dbReference type="InterPro" id="IPR012337">
    <property type="entry name" value="RNaseH-like_sf"/>
</dbReference>
<keyword evidence="2" id="KW-1185">Reference proteome</keyword>
<protein>
    <submittedName>
        <fullName evidence="3">Uncharacterized protein</fullName>
    </submittedName>
</protein>
<dbReference type="AlphaFoldDB" id="A0A914W0G5"/>
<proteinExistence type="predicted"/>
<evidence type="ECO:0000313" key="3">
    <source>
        <dbReference type="WBParaSite" id="PSAMB.scaffold2892size20701.g19507.t1"/>
    </source>
</evidence>
<sequence length="179" mass="19684">MDSNEEQCSIDEDEENSEVGEQTVEQEVVIGSPEKRPRIVQNVGIPAIWNFLNEALLALDANFATKKYVPPARGGMKRQIAAQVELLKQKMREALSSASKISLCVDLWSKRALTASFVGITAHFVDRGRRRLVRLLLRVKEIPGKHSAKNVAALVNGIGNGIFPTSKCNALSLTTDQTL</sequence>
<dbReference type="Proteomes" id="UP000887566">
    <property type="component" value="Unplaced"/>
</dbReference>
<dbReference type="SUPFAM" id="SSF53098">
    <property type="entry name" value="Ribonuclease H-like"/>
    <property type="match status" value="1"/>
</dbReference>
<organism evidence="2 3">
    <name type="scientific">Plectus sambesii</name>
    <dbReference type="NCBI Taxonomy" id="2011161"/>
    <lineage>
        <taxon>Eukaryota</taxon>
        <taxon>Metazoa</taxon>
        <taxon>Ecdysozoa</taxon>
        <taxon>Nematoda</taxon>
        <taxon>Chromadorea</taxon>
        <taxon>Plectida</taxon>
        <taxon>Plectina</taxon>
        <taxon>Plectoidea</taxon>
        <taxon>Plectidae</taxon>
        <taxon>Plectus</taxon>
    </lineage>
</organism>
<dbReference type="WBParaSite" id="PSAMB.scaffold2892size20701.g19507.t1">
    <property type="protein sequence ID" value="PSAMB.scaffold2892size20701.g19507.t1"/>
    <property type="gene ID" value="PSAMB.scaffold2892size20701.g19507"/>
</dbReference>
<evidence type="ECO:0000256" key="1">
    <source>
        <dbReference type="SAM" id="MobiDB-lite"/>
    </source>
</evidence>
<feature type="compositionally biased region" description="Acidic residues" evidence="1">
    <location>
        <begin position="1"/>
        <end position="18"/>
    </location>
</feature>
<reference evidence="3" key="1">
    <citation type="submission" date="2022-11" db="UniProtKB">
        <authorList>
            <consortium name="WormBaseParasite"/>
        </authorList>
    </citation>
    <scope>IDENTIFICATION</scope>
</reference>